<feature type="compositionally biased region" description="Acidic residues" evidence="1">
    <location>
        <begin position="151"/>
        <end position="172"/>
    </location>
</feature>
<dbReference type="PANTHER" id="PTHR23149">
    <property type="entry name" value="G PATCH DOMAIN CONTAINING PROTEIN"/>
    <property type="match status" value="1"/>
</dbReference>
<dbReference type="AlphaFoldDB" id="A0A1B9H245"/>
<feature type="compositionally biased region" description="Basic residues" evidence="1">
    <location>
        <begin position="15"/>
        <end position="33"/>
    </location>
</feature>
<reference evidence="2 3" key="1">
    <citation type="submission" date="2013-07" db="EMBL/GenBank/DDBJ databases">
        <title>The Genome Sequence of Cryptococcus heveanensis BCC8398.</title>
        <authorList>
            <consortium name="The Broad Institute Genome Sequencing Platform"/>
            <person name="Cuomo C."/>
            <person name="Litvintseva A."/>
            <person name="Chen Y."/>
            <person name="Heitman J."/>
            <person name="Sun S."/>
            <person name="Springer D."/>
            <person name="Dromer F."/>
            <person name="Young S.K."/>
            <person name="Zeng Q."/>
            <person name="Gargeya S."/>
            <person name="Fitzgerald M."/>
            <person name="Abouelleil A."/>
            <person name="Alvarado L."/>
            <person name="Berlin A.M."/>
            <person name="Chapman S.B."/>
            <person name="Dewar J."/>
            <person name="Goldberg J."/>
            <person name="Griggs A."/>
            <person name="Gujja S."/>
            <person name="Hansen M."/>
            <person name="Howarth C."/>
            <person name="Imamovic A."/>
            <person name="Larimer J."/>
            <person name="McCowan C."/>
            <person name="Murphy C."/>
            <person name="Pearson M."/>
            <person name="Priest M."/>
            <person name="Roberts A."/>
            <person name="Saif S."/>
            <person name="Shea T."/>
            <person name="Sykes S."/>
            <person name="Wortman J."/>
            <person name="Nusbaum C."/>
            <person name="Birren B."/>
        </authorList>
    </citation>
    <scope>NUCLEOTIDE SEQUENCE [LARGE SCALE GENOMIC DNA]</scope>
    <source>
        <strain evidence="2 3">BCC8398</strain>
    </source>
</reference>
<keyword evidence="3" id="KW-1185">Reference proteome</keyword>
<feature type="region of interest" description="Disordered" evidence="1">
    <location>
        <begin position="1"/>
        <end position="35"/>
    </location>
</feature>
<feature type="region of interest" description="Disordered" evidence="1">
    <location>
        <begin position="143"/>
        <end position="366"/>
    </location>
</feature>
<gene>
    <name evidence="2" type="ORF">I316_01255</name>
</gene>
<proteinExistence type="predicted"/>
<dbReference type="EMBL" id="KI669493">
    <property type="protein sequence ID" value="OCF37346.1"/>
    <property type="molecule type" value="Genomic_DNA"/>
</dbReference>
<feature type="compositionally biased region" description="Basic residues" evidence="1">
    <location>
        <begin position="216"/>
        <end position="226"/>
    </location>
</feature>
<dbReference type="OrthoDB" id="3366546at2759"/>
<accession>A0A1B9H245</accession>
<evidence type="ECO:0000256" key="1">
    <source>
        <dbReference type="SAM" id="MobiDB-lite"/>
    </source>
</evidence>
<feature type="compositionally biased region" description="Basic and acidic residues" evidence="1">
    <location>
        <begin position="333"/>
        <end position="353"/>
    </location>
</feature>
<reference evidence="3" key="2">
    <citation type="submission" date="2013-12" db="EMBL/GenBank/DDBJ databases">
        <title>Evolution of pathogenesis and genome organization in the Tremellales.</title>
        <authorList>
            <person name="Cuomo C."/>
            <person name="Litvintseva A."/>
            <person name="Heitman J."/>
            <person name="Chen Y."/>
            <person name="Sun S."/>
            <person name="Springer D."/>
            <person name="Dromer F."/>
            <person name="Young S."/>
            <person name="Zeng Q."/>
            <person name="Chapman S."/>
            <person name="Gujja S."/>
            <person name="Saif S."/>
            <person name="Birren B."/>
        </authorList>
    </citation>
    <scope>NUCLEOTIDE SEQUENCE [LARGE SCALE GENOMIC DNA]</scope>
    <source>
        <strain evidence="3">BCC8398</strain>
    </source>
</reference>
<name>A0A1B9H245_9TREE</name>
<dbReference type="PANTHER" id="PTHR23149:SF32">
    <property type="entry name" value="G-PATCH DOMAIN-CONTAINING PROTEIN"/>
    <property type="match status" value="1"/>
</dbReference>
<feature type="compositionally biased region" description="Basic residues" evidence="1">
    <location>
        <begin position="246"/>
        <end position="256"/>
    </location>
</feature>
<feature type="compositionally biased region" description="Polar residues" evidence="1">
    <location>
        <begin position="190"/>
        <end position="205"/>
    </location>
</feature>
<feature type="compositionally biased region" description="Low complexity" evidence="1">
    <location>
        <begin position="73"/>
        <end position="95"/>
    </location>
</feature>
<sequence>MVAVHKKPKFDPAAHLHKHGWKGKGTALKHGHSTRPLAVVQKKTLSGIGKDRDEAVPFWDHIFAATAASLFSPSASPASPASPAPSSSSSWAAAPVTVDSKGNKLAPAPGELTVQTKPKLSINATARAGKELARRGLYSRFLRGKVLVPEPESENESESEDADADAGVDEGEDRPAASGIQTAEVIEAGPSNSKTTMKPSSSREPSVQVEDEKTKSKSKSKRKDKGKGKAKDGEDEEAETKEERRARKAERARRKAEKLSARSSVNPGEGADCSKVVDKKERKSKKRKAKDDVSGDRDASDNAMDNDEVAGKGGGAETGGKASKDKKEKRRKERTEAAAETEASDRVKNDKKEKKSSKRKLKEDQV</sequence>
<evidence type="ECO:0000313" key="2">
    <source>
        <dbReference type="EMBL" id="OCF37346.1"/>
    </source>
</evidence>
<dbReference type="STRING" id="1296120.A0A1B9H245"/>
<protein>
    <recommendedName>
        <fullName evidence="4">G-patch domain-containing protein</fullName>
    </recommendedName>
</protein>
<evidence type="ECO:0000313" key="3">
    <source>
        <dbReference type="Proteomes" id="UP000092666"/>
    </source>
</evidence>
<feature type="compositionally biased region" description="Basic and acidic residues" evidence="1">
    <location>
        <begin position="289"/>
        <end position="300"/>
    </location>
</feature>
<dbReference type="Proteomes" id="UP000092666">
    <property type="component" value="Unassembled WGS sequence"/>
</dbReference>
<evidence type="ECO:0008006" key="4">
    <source>
        <dbReference type="Google" id="ProtNLM"/>
    </source>
</evidence>
<dbReference type="InterPro" id="IPR050656">
    <property type="entry name" value="PINX1"/>
</dbReference>
<feature type="compositionally biased region" description="Polar residues" evidence="1">
    <location>
        <begin position="113"/>
        <end position="123"/>
    </location>
</feature>
<organism evidence="2 3">
    <name type="scientific">Kwoniella heveanensis BCC8398</name>
    <dbReference type="NCBI Taxonomy" id="1296120"/>
    <lineage>
        <taxon>Eukaryota</taxon>
        <taxon>Fungi</taxon>
        <taxon>Dikarya</taxon>
        <taxon>Basidiomycota</taxon>
        <taxon>Agaricomycotina</taxon>
        <taxon>Tremellomycetes</taxon>
        <taxon>Tremellales</taxon>
        <taxon>Cryptococcaceae</taxon>
        <taxon>Kwoniella</taxon>
    </lineage>
</organism>
<feature type="region of interest" description="Disordered" evidence="1">
    <location>
        <begin position="73"/>
        <end position="123"/>
    </location>
</feature>